<dbReference type="Proteomes" id="UP001162156">
    <property type="component" value="Unassembled WGS sequence"/>
</dbReference>
<gene>
    <name evidence="1" type="ORF">NQ314_014615</name>
</gene>
<name>A0AAV8X1C8_9CUCU</name>
<organism evidence="1 2">
    <name type="scientific">Rhamnusium bicolor</name>
    <dbReference type="NCBI Taxonomy" id="1586634"/>
    <lineage>
        <taxon>Eukaryota</taxon>
        <taxon>Metazoa</taxon>
        <taxon>Ecdysozoa</taxon>
        <taxon>Arthropoda</taxon>
        <taxon>Hexapoda</taxon>
        <taxon>Insecta</taxon>
        <taxon>Pterygota</taxon>
        <taxon>Neoptera</taxon>
        <taxon>Endopterygota</taxon>
        <taxon>Coleoptera</taxon>
        <taxon>Polyphaga</taxon>
        <taxon>Cucujiformia</taxon>
        <taxon>Chrysomeloidea</taxon>
        <taxon>Cerambycidae</taxon>
        <taxon>Lepturinae</taxon>
        <taxon>Rhagiini</taxon>
        <taxon>Rhamnusium</taxon>
    </lineage>
</organism>
<reference evidence="1" key="1">
    <citation type="journal article" date="2023" name="Insect Mol. Biol.">
        <title>Genome sequencing provides insights into the evolution of gene families encoding plant cell wall-degrading enzymes in longhorned beetles.</title>
        <authorList>
            <person name="Shin N.R."/>
            <person name="Okamura Y."/>
            <person name="Kirsch R."/>
            <person name="Pauchet Y."/>
        </authorList>
    </citation>
    <scope>NUCLEOTIDE SEQUENCE</scope>
    <source>
        <strain evidence="1">RBIC_L_NR</strain>
    </source>
</reference>
<keyword evidence="2" id="KW-1185">Reference proteome</keyword>
<protein>
    <recommendedName>
        <fullName evidence="3">Transposase</fullName>
    </recommendedName>
</protein>
<dbReference type="EMBL" id="JANEYF010004032">
    <property type="protein sequence ID" value="KAJ8932523.1"/>
    <property type="molecule type" value="Genomic_DNA"/>
</dbReference>
<evidence type="ECO:0000313" key="1">
    <source>
        <dbReference type="EMBL" id="KAJ8932523.1"/>
    </source>
</evidence>
<accession>A0AAV8X1C8</accession>
<proteinExistence type="predicted"/>
<evidence type="ECO:0000313" key="2">
    <source>
        <dbReference type="Proteomes" id="UP001162156"/>
    </source>
</evidence>
<dbReference type="AlphaFoldDB" id="A0AAV8X1C8"/>
<evidence type="ECO:0008006" key="3">
    <source>
        <dbReference type="Google" id="ProtNLM"/>
    </source>
</evidence>
<comment type="caution">
    <text evidence="1">The sequence shown here is derived from an EMBL/GenBank/DDBJ whole genome shotgun (WGS) entry which is preliminary data.</text>
</comment>
<sequence length="110" mass="12689">MYDELDDLCSVYSPDLSIISEDSDISVDKGYRRTNSIKKHKLTKTVITHRLNRTATSTTPERSAIKEVFKNYFIEGNDDVPTLETCQEFVNENDALKNRTTSQIRAWIIE</sequence>